<keyword evidence="3" id="KW-1185">Reference proteome</keyword>
<protein>
    <submittedName>
        <fullName evidence="2">Uncharacterized protein</fullName>
    </submittedName>
</protein>
<dbReference type="Proteomes" id="UP000654075">
    <property type="component" value="Unassembled WGS sequence"/>
</dbReference>
<evidence type="ECO:0000313" key="2">
    <source>
        <dbReference type="EMBL" id="CAE8642154.1"/>
    </source>
</evidence>
<dbReference type="EMBL" id="CAJNNV010033125">
    <property type="protein sequence ID" value="CAE8642154.1"/>
    <property type="molecule type" value="Genomic_DNA"/>
</dbReference>
<comment type="caution">
    <text evidence="2">The sequence shown here is derived from an EMBL/GenBank/DDBJ whole genome shotgun (WGS) entry which is preliminary data.</text>
</comment>
<feature type="compositionally biased region" description="Low complexity" evidence="1">
    <location>
        <begin position="108"/>
        <end position="140"/>
    </location>
</feature>
<gene>
    <name evidence="2" type="ORF">PGLA1383_LOCUS56686</name>
</gene>
<evidence type="ECO:0000256" key="1">
    <source>
        <dbReference type="SAM" id="MobiDB-lite"/>
    </source>
</evidence>
<evidence type="ECO:0000313" key="3">
    <source>
        <dbReference type="Proteomes" id="UP000654075"/>
    </source>
</evidence>
<reference evidence="2" key="1">
    <citation type="submission" date="2021-02" db="EMBL/GenBank/DDBJ databases">
        <authorList>
            <person name="Dougan E. K."/>
            <person name="Rhodes N."/>
            <person name="Thang M."/>
            <person name="Chan C."/>
        </authorList>
    </citation>
    <scope>NUCLEOTIDE SEQUENCE</scope>
</reference>
<feature type="region of interest" description="Disordered" evidence="1">
    <location>
        <begin position="101"/>
        <end position="149"/>
    </location>
</feature>
<name>A0A813HXE2_POLGL</name>
<sequence length="149" mass="15927">MAKSGETAQMEAEMSTDVHMEFDVADWIANGTKTVTEMQPENLTDDEKNDLKSAGFEWWPETTGSSTGHWWCKQPDDATGKEWLCWGSNLHRQHVEKVRLKGQKKVTETPGATGATGTAGTEPTVGGAASSASTATNPPAQSGGRTVST</sequence>
<accession>A0A813HXE2</accession>
<dbReference type="AlphaFoldDB" id="A0A813HXE2"/>
<organism evidence="2 3">
    <name type="scientific">Polarella glacialis</name>
    <name type="common">Dinoflagellate</name>
    <dbReference type="NCBI Taxonomy" id="89957"/>
    <lineage>
        <taxon>Eukaryota</taxon>
        <taxon>Sar</taxon>
        <taxon>Alveolata</taxon>
        <taxon>Dinophyceae</taxon>
        <taxon>Suessiales</taxon>
        <taxon>Suessiaceae</taxon>
        <taxon>Polarella</taxon>
    </lineage>
</organism>
<proteinExistence type="predicted"/>